<evidence type="ECO:0000313" key="10">
    <source>
        <dbReference type="Proteomes" id="UP001281410"/>
    </source>
</evidence>
<comment type="similarity">
    <text evidence="1 6">Belongs to the FHY3/FAR1 family.</text>
</comment>
<evidence type="ECO:0000256" key="5">
    <source>
        <dbReference type="PROSITE-ProRule" id="PRU00325"/>
    </source>
</evidence>
<dbReference type="SMART" id="SM00575">
    <property type="entry name" value="ZnF_PMZ"/>
    <property type="match status" value="1"/>
</dbReference>
<dbReference type="InterPro" id="IPR006564">
    <property type="entry name" value="Znf_PMZ"/>
</dbReference>
<feature type="compositionally biased region" description="Low complexity" evidence="7">
    <location>
        <begin position="38"/>
        <end position="49"/>
    </location>
</feature>
<evidence type="ECO:0000256" key="7">
    <source>
        <dbReference type="SAM" id="MobiDB-lite"/>
    </source>
</evidence>
<evidence type="ECO:0000256" key="4">
    <source>
        <dbReference type="ARBA" id="ARBA00022833"/>
    </source>
</evidence>
<feature type="compositionally biased region" description="Polar residues" evidence="7">
    <location>
        <begin position="864"/>
        <end position="878"/>
    </location>
</feature>
<reference evidence="9" key="1">
    <citation type="journal article" date="2023" name="Plant J.">
        <title>Genome sequences and population genomics provide insights into the demographic history, inbreeding, and mutation load of two 'living fossil' tree species of Dipteronia.</title>
        <authorList>
            <person name="Feng Y."/>
            <person name="Comes H.P."/>
            <person name="Chen J."/>
            <person name="Zhu S."/>
            <person name="Lu R."/>
            <person name="Zhang X."/>
            <person name="Li P."/>
            <person name="Qiu J."/>
            <person name="Olsen K.M."/>
            <person name="Qiu Y."/>
        </authorList>
    </citation>
    <scope>NUCLEOTIDE SEQUENCE</scope>
    <source>
        <strain evidence="9">NBL</strain>
    </source>
</reference>
<evidence type="ECO:0000313" key="9">
    <source>
        <dbReference type="EMBL" id="KAK3219323.1"/>
    </source>
</evidence>
<dbReference type="InterPro" id="IPR018289">
    <property type="entry name" value="MULE_transposase_dom"/>
</dbReference>
<dbReference type="Proteomes" id="UP001281410">
    <property type="component" value="Unassembled WGS sequence"/>
</dbReference>
<dbReference type="PANTHER" id="PTHR31669:SF282">
    <property type="entry name" value="PROTEIN FAR1-RELATED SEQUENCE"/>
    <property type="match status" value="1"/>
</dbReference>
<dbReference type="GO" id="GO:0008270">
    <property type="term" value="F:zinc ion binding"/>
    <property type="evidence" value="ECO:0007669"/>
    <property type="project" value="UniProtKB-UniRule"/>
</dbReference>
<dbReference type="PROSITE" id="PS50966">
    <property type="entry name" value="ZF_SWIM"/>
    <property type="match status" value="1"/>
</dbReference>
<dbReference type="Pfam" id="PF10551">
    <property type="entry name" value="MULE"/>
    <property type="match status" value="1"/>
</dbReference>
<proteinExistence type="inferred from homology"/>
<comment type="subcellular location">
    <subcellularLocation>
        <location evidence="6">Nucleus</location>
    </subcellularLocation>
</comment>
<dbReference type="InterPro" id="IPR031052">
    <property type="entry name" value="FHY3/FAR1"/>
</dbReference>
<feature type="compositionally biased region" description="Basic and acidic residues" evidence="7">
    <location>
        <begin position="25"/>
        <end position="37"/>
    </location>
</feature>
<dbReference type="InterPro" id="IPR004330">
    <property type="entry name" value="FAR1_DNA_bnd_dom"/>
</dbReference>
<dbReference type="InterPro" id="IPR007527">
    <property type="entry name" value="Znf_SWIM"/>
</dbReference>
<evidence type="ECO:0000256" key="3">
    <source>
        <dbReference type="ARBA" id="ARBA00022771"/>
    </source>
</evidence>
<keyword evidence="3 5" id="KW-0863">Zinc-finger</keyword>
<feature type="region of interest" description="Disordered" evidence="7">
    <location>
        <begin position="855"/>
        <end position="909"/>
    </location>
</feature>
<feature type="region of interest" description="Disordered" evidence="7">
    <location>
        <begin position="946"/>
        <end position="970"/>
    </location>
</feature>
<evidence type="ECO:0000256" key="6">
    <source>
        <dbReference type="RuleBase" id="RU367018"/>
    </source>
</evidence>
<organism evidence="9 10">
    <name type="scientific">Dipteronia sinensis</name>
    <dbReference type="NCBI Taxonomy" id="43782"/>
    <lineage>
        <taxon>Eukaryota</taxon>
        <taxon>Viridiplantae</taxon>
        <taxon>Streptophyta</taxon>
        <taxon>Embryophyta</taxon>
        <taxon>Tracheophyta</taxon>
        <taxon>Spermatophyta</taxon>
        <taxon>Magnoliopsida</taxon>
        <taxon>eudicotyledons</taxon>
        <taxon>Gunneridae</taxon>
        <taxon>Pentapetalae</taxon>
        <taxon>rosids</taxon>
        <taxon>malvids</taxon>
        <taxon>Sapindales</taxon>
        <taxon>Sapindaceae</taxon>
        <taxon>Hippocastanoideae</taxon>
        <taxon>Acereae</taxon>
        <taxon>Dipteronia</taxon>
    </lineage>
</organism>
<dbReference type="Pfam" id="PF04434">
    <property type="entry name" value="SWIM"/>
    <property type="match status" value="1"/>
</dbReference>
<keyword evidence="4 6" id="KW-0862">Zinc</keyword>
<dbReference type="GO" id="GO:0006355">
    <property type="term" value="P:regulation of DNA-templated transcription"/>
    <property type="evidence" value="ECO:0007669"/>
    <property type="project" value="UniProtKB-UniRule"/>
</dbReference>
<dbReference type="GO" id="GO:0005634">
    <property type="term" value="C:nucleus"/>
    <property type="evidence" value="ECO:0007669"/>
    <property type="project" value="UniProtKB-SubCell"/>
</dbReference>
<dbReference type="Pfam" id="PF03101">
    <property type="entry name" value="FAR1"/>
    <property type="match status" value="1"/>
</dbReference>
<keyword evidence="2 6" id="KW-0479">Metal-binding</keyword>
<dbReference type="PANTHER" id="PTHR31669">
    <property type="entry name" value="PROTEIN FAR1-RELATED SEQUENCE 10-RELATED"/>
    <property type="match status" value="1"/>
</dbReference>
<dbReference type="AlphaFoldDB" id="A0AAE0E8R7"/>
<evidence type="ECO:0000259" key="8">
    <source>
        <dbReference type="PROSITE" id="PS50966"/>
    </source>
</evidence>
<comment type="caution">
    <text evidence="9">The sequence shown here is derived from an EMBL/GenBank/DDBJ whole genome shotgun (WGS) entry which is preliminary data.</text>
</comment>
<evidence type="ECO:0000256" key="1">
    <source>
        <dbReference type="ARBA" id="ARBA00005889"/>
    </source>
</evidence>
<name>A0AAE0E8R7_9ROSI</name>
<sequence length="970" mass="111027">MDIDSFCGSTPDQLWNDLLAADSYENRPVDNHDHDHQLQQQQQQQQIQLQQHDLLRQPSMLSDPEFSWFNATSSDCCSAAAAVSEALRLDCGASEAVSLTAERSRNHDHDHDQELHNQLQEEMMDNPIKQLSGCGNMLPPESDGEDLMSMESNGEEVESESTDNFQVRELGMKFSSEEEAYKFYTTYAKRIGFKVRRGKVNRLSNGTIRKRYFYCSKQGFKCSKEAAKKTAKNHRKETRTGCLAMVQFTIENGKWEITRFRPTHNHELEGKSKLIVGSDSNALEDHSMNKARTEVEAEAEAEATNCVEFHDKYFTSLLHDEKTNCIQLVDGQSIIDCFRHIQLKEPSFLYTMQVNDKNRITNFFWTDGRSKIDYDCFGDVLILDTMLMDGYNMIFATFLGLNHHGKCVLFGGALLLDSSIASFEWLLRTFMDFMGRRQPKTIFTDWFHCQAMEVAIELVLPGTHHLLGAWYVLQNATKHLPKFCEQSDFDNLFKKCIFDCESEEDFESMWGSLLEQYELRDDKWLKSLYALRRKWSHFCFESTFSAGLQSIQGRESISKFLHKLTSEIKSITPSDFVLHYLKTAEQQRREELEEDFCGNESAPAIILRSSAILKQAAKVYTCSMFRLFQEELLECLSLGSEEISSDDHGVNTTKFKLTDQESGTKTRFVEFNSLESCVTCSCKKYESVGILCVHALKVLNMKNIFHIPPQYILKRWTKSAKDGVVVVEDVQESEGEVADESMRHMHLYKTKLKRKAADVITKALAVDNQLTWMRVEDYLNMALKRVEEVLTRDAAMSSGIDQEEVSNIGTMKSQLKRKKCENEAMSVGSVQIKSKSSSDCAITHLHLLKEVTKGDDQGSRRAVSHSNCIEENSQQSVFRSARPPLPLQSTSIQVRPDHGKSSVSVQECWKERSPRGMVTEKRIMAKMEEMEKEILKLRYEHRNIVTSLNKPQGSKTTNLPGESGTTTYRR</sequence>
<protein>
    <recommendedName>
        <fullName evidence="6">Protein FAR1-RELATED SEQUENCE</fullName>
    </recommendedName>
</protein>
<keyword evidence="6" id="KW-0539">Nucleus</keyword>
<evidence type="ECO:0000256" key="2">
    <source>
        <dbReference type="ARBA" id="ARBA00022723"/>
    </source>
</evidence>
<gene>
    <name evidence="9" type="ORF">Dsin_013293</name>
</gene>
<accession>A0AAE0E8R7</accession>
<keyword evidence="10" id="KW-1185">Reference proteome</keyword>
<feature type="domain" description="SWIM-type" evidence="8">
    <location>
        <begin position="665"/>
        <end position="703"/>
    </location>
</feature>
<dbReference type="EMBL" id="JANJYJ010000004">
    <property type="protein sequence ID" value="KAK3219323.1"/>
    <property type="molecule type" value="Genomic_DNA"/>
</dbReference>
<comment type="function">
    <text evidence="6">Putative transcription activator involved in regulating light control of development.</text>
</comment>
<feature type="region of interest" description="Disordered" evidence="7">
    <location>
        <begin position="25"/>
        <end position="49"/>
    </location>
</feature>